<dbReference type="EMBL" id="AZHW01001070">
    <property type="protein sequence ID" value="ETW94413.1"/>
    <property type="molecule type" value="Genomic_DNA"/>
</dbReference>
<dbReference type="Proteomes" id="UP000019141">
    <property type="component" value="Unassembled WGS sequence"/>
</dbReference>
<keyword evidence="4" id="KW-1185">Reference proteome</keyword>
<proteinExistence type="predicted"/>
<organism evidence="3 4">
    <name type="scientific">Entotheonella factor</name>
    <dbReference type="NCBI Taxonomy" id="1429438"/>
    <lineage>
        <taxon>Bacteria</taxon>
        <taxon>Pseudomonadati</taxon>
        <taxon>Nitrospinota/Tectimicrobiota group</taxon>
        <taxon>Candidatus Tectimicrobiota</taxon>
        <taxon>Candidatus Entotheonellia</taxon>
        <taxon>Candidatus Entotheonellales</taxon>
        <taxon>Candidatus Entotheonellaceae</taxon>
        <taxon>Candidatus Entotheonella</taxon>
    </lineage>
</organism>
<dbReference type="Pfam" id="PF03781">
    <property type="entry name" value="FGE-sulfatase"/>
    <property type="match status" value="1"/>
</dbReference>
<dbReference type="InterPro" id="IPR016187">
    <property type="entry name" value="CTDL_fold"/>
</dbReference>
<accession>W4L8K8</accession>
<dbReference type="PANTHER" id="PTHR23150">
    <property type="entry name" value="SULFATASE MODIFYING FACTOR 1, 2"/>
    <property type="match status" value="1"/>
</dbReference>
<reference evidence="3 4" key="1">
    <citation type="journal article" date="2014" name="Nature">
        <title>An environmental bacterial taxon with a large and distinct metabolic repertoire.</title>
        <authorList>
            <person name="Wilson M.C."/>
            <person name="Mori T."/>
            <person name="Ruckert C."/>
            <person name="Uria A.R."/>
            <person name="Helf M.J."/>
            <person name="Takada K."/>
            <person name="Gernert C."/>
            <person name="Steffens U.A."/>
            <person name="Heycke N."/>
            <person name="Schmitt S."/>
            <person name="Rinke C."/>
            <person name="Helfrich E.J."/>
            <person name="Brachmann A.O."/>
            <person name="Gurgui C."/>
            <person name="Wakimoto T."/>
            <person name="Kracht M."/>
            <person name="Crusemann M."/>
            <person name="Hentschel U."/>
            <person name="Abe I."/>
            <person name="Matsunaga S."/>
            <person name="Kalinowski J."/>
            <person name="Takeyama H."/>
            <person name="Piel J."/>
        </authorList>
    </citation>
    <scope>NUCLEOTIDE SEQUENCE [LARGE SCALE GENOMIC DNA]</scope>
    <source>
        <strain evidence="4">TSY1</strain>
    </source>
</reference>
<feature type="region of interest" description="Disordered" evidence="1">
    <location>
        <begin position="70"/>
        <end position="102"/>
    </location>
</feature>
<feature type="compositionally biased region" description="Polar residues" evidence="1">
    <location>
        <begin position="74"/>
        <end position="102"/>
    </location>
</feature>
<dbReference type="HOGENOM" id="CLU_012431_2_1_7"/>
<protein>
    <recommendedName>
        <fullName evidence="2">Sulfatase-modifying factor enzyme-like domain-containing protein</fullName>
    </recommendedName>
</protein>
<evidence type="ECO:0000313" key="4">
    <source>
        <dbReference type="Proteomes" id="UP000019141"/>
    </source>
</evidence>
<comment type="caution">
    <text evidence="3">The sequence shown here is derived from an EMBL/GenBank/DDBJ whole genome shotgun (WGS) entry which is preliminary data.</text>
</comment>
<name>W4L8K8_ENTF1</name>
<dbReference type="InterPro" id="IPR051043">
    <property type="entry name" value="Sulfatase_Mod_Factor_Kinase"/>
</dbReference>
<dbReference type="GO" id="GO:0120147">
    <property type="term" value="F:formylglycine-generating oxidase activity"/>
    <property type="evidence" value="ECO:0007669"/>
    <property type="project" value="TreeGrafter"/>
</dbReference>
<evidence type="ECO:0000313" key="3">
    <source>
        <dbReference type="EMBL" id="ETW94413.1"/>
    </source>
</evidence>
<dbReference type="PANTHER" id="PTHR23150:SF19">
    <property type="entry name" value="FORMYLGLYCINE-GENERATING ENZYME"/>
    <property type="match status" value="1"/>
</dbReference>
<gene>
    <name evidence="3" type="ORF">ETSY1_34925</name>
</gene>
<dbReference type="AlphaFoldDB" id="W4L8K8"/>
<dbReference type="InterPro" id="IPR042095">
    <property type="entry name" value="SUMF_sf"/>
</dbReference>
<evidence type="ECO:0000259" key="2">
    <source>
        <dbReference type="Pfam" id="PF03781"/>
    </source>
</evidence>
<dbReference type="Gene3D" id="3.90.1580.10">
    <property type="entry name" value="paralog of FGE (formylglycine-generating enzyme)"/>
    <property type="match status" value="1"/>
</dbReference>
<dbReference type="SUPFAM" id="SSF56436">
    <property type="entry name" value="C-type lectin-like"/>
    <property type="match status" value="1"/>
</dbReference>
<dbReference type="PATRIC" id="fig|1429438.4.peg.6571"/>
<sequence>MDIYAFGVMAIQLLAGDITDEMTLSWRRGLERRGVPIMLLDVIEQCVEEPDNRLADAGALASALSTLTLDASDQPSRPSVSAMTLHTPQESQRTPVNEHPSLSSSFTNSIGMEFVLIPAGTFIMGSPDSDWNADSKEKPAHQVTITHSFYLSKYLVTQRQWESIMGENPSNHIKKGWFRNTKDFPVESVSWQDVQSFLYKLSQAEEGRRYRLPTEAEWEYACRAGSTTAYSFGEDVARLDEYAWYSLNADHKTHRVGQKKPNAWGLYDMHGNVCEWVRDWLTDDYSQHNHSLNPQGPTSGTDRVTRGGSFVMDARHVRSATRGRGGREESRATIVGFRCLRDMT</sequence>
<dbReference type="InterPro" id="IPR005532">
    <property type="entry name" value="SUMF_dom"/>
</dbReference>
<evidence type="ECO:0000256" key="1">
    <source>
        <dbReference type="SAM" id="MobiDB-lite"/>
    </source>
</evidence>
<feature type="domain" description="Sulfatase-modifying factor enzyme-like" evidence="2">
    <location>
        <begin position="113"/>
        <end position="341"/>
    </location>
</feature>